<dbReference type="Proteomes" id="UP000187074">
    <property type="component" value="Unassembled WGS sequence"/>
</dbReference>
<gene>
    <name evidence="2" type="ORF">BK123_16600</name>
</gene>
<reference evidence="2 3" key="1">
    <citation type="submission" date="2016-11" db="EMBL/GenBank/DDBJ databases">
        <title>Paenibacillus species isolates.</title>
        <authorList>
            <person name="Beno S.M."/>
        </authorList>
    </citation>
    <scope>NUCLEOTIDE SEQUENCE [LARGE SCALE GENOMIC DNA]</scope>
    <source>
        <strain evidence="2 3">FSL F4-0100</strain>
    </source>
</reference>
<evidence type="ECO:0000256" key="1">
    <source>
        <dbReference type="SAM" id="SignalP"/>
    </source>
</evidence>
<feature type="chain" id="PRO_5012751419" evidence="1">
    <location>
        <begin position="29"/>
        <end position="95"/>
    </location>
</feature>
<accession>A0A1R1B140</accession>
<comment type="caution">
    <text evidence="2">The sequence shown here is derived from an EMBL/GenBank/DDBJ whole genome shotgun (WGS) entry which is preliminary data.</text>
</comment>
<dbReference type="AlphaFoldDB" id="A0A1R1B140"/>
<evidence type="ECO:0000313" key="3">
    <source>
        <dbReference type="Proteomes" id="UP000187074"/>
    </source>
</evidence>
<dbReference type="EMBL" id="MRTF01000005">
    <property type="protein sequence ID" value="OME92227.1"/>
    <property type="molecule type" value="Genomic_DNA"/>
</dbReference>
<evidence type="ECO:0000313" key="2">
    <source>
        <dbReference type="EMBL" id="OME92227.1"/>
    </source>
</evidence>
<proteinExistence type="predicted"/>
<name>A0A1R1B140_PAELA</name>
<organism evidence="2 3">
    <name type="scientific">Paenibacillus lautus</name>
    <name type="common">Bacillus lautus</name>
    <dbReference type="NCBI Taxonomy" id="1401"/>
    <lineage>
        <taxon>Bacteria</taxon>
        <taxon>Bacillati</taxon>
        <taxon>Bacillota</taxon>
        <taxon>Bacilli</taxon>
        <taxon>Bacillales</taxon>
        <taxon>Paenibacillaceae</taxon>
        <taxon>Paenibacillus</taxon>
    </lineage>
</organism>
<protein>
    <submittedName>
        <fullName evidence="2">Uncharacterized protein</fullName>
    </submittedName>
</protein>
<keyword evidence="1" id="KW-0732">Signal</keyword>
<dbReference type="OrthoDB" id="9879684at2"/>
<sequence>MRRLKGIVMALVLGLLLVIGISPNQASAACNGHGFVNEFTEAYDWPGGNVIDVYLPGEDIFVHGNMLDNGWTYRWNGGGFIQNTDFWYFSCEGTP</sequence>
<feature type="signal peptide" evidence="1">
    <location>
        <begin position="1"/>
        <end position="28"/>
    </location>
</feature>
<dbReference type="PROSITE" id="PS51257">
    <property type="entry name" value="PROKAR_LIPOPROTEIN"/>
    <property type="match status" value="1"/>
</dbReference>
<dbReference type="RefSeq" id="WP_076323481.1">
    <property type="nucleotide sequence ID" value="NZ_MRTF01000005.1"/>
</dbReference>